<dbReference type="Gene3D" id="3.30.70.260">
    <property type="match status" value="1"/>
</dbReference>
<evidence type="ECO:0000313" key="6">
    <source>
        <dbReference type="Proteomes" id="UP000683246"/>
    </source>
</evidence>
<dbReference type="PANTHER" id="PTHR43080">
    <property type="entry name" value="CBS DOMAIN-CONTAINING PROTEIN CBSX3, MITOCHONDRIAL"/>
    <property type="match status" value="1"/>
</dbReference>
<gene>
    <name evidence="5" type="ORF">HZI73_04155</name>
</gene>
<evidence type="ECO:0000259" key="3">
    <source>
        <dbReference type="PROSITE" id="PS51371"/>
    </source>
</evidence>
<dbReference type="SUPFAM" id="SSF55021">
    <property type="entry name" value="ACT-like"/>
    <property type="match status" value="1"/>
</dbReference>
<evidence type="ECO:0000256" key="1">
    <source>
        <dbReference type="ARBA" id="ARBA00023122"/>
    </source>
</evidence>
<dbReference type="PANTHER" id="PTHR43080:SF2">
    <property type="entry name" value="CBS DOMAIN-CONTAINING PROTEIN"/>
    <property type="match status" value="1"/>
</dbReference>
<dbReference type="SUPFAM" id="SSF54631">
    <property type="entry name" value="CBS-domain pair"/>
    <property type="match status" value="1"/>
</dbReference>
<keyword evidence="1 2" id="KW-0129">CBS domain</keyword>
<dbReference type="SMART" id="SM00116">
    <property type="entry name" value="CBS"/>
    <property type="match status" value="2"/>
</dbReference>
<name>A0A8J8MHW7_9FIRM</name>
<evidence type="ECO:0000259" key="4">
    <source>
        <dbReference type="PROSITE" id="PS51671"/>
    </source>
</evidence>
<sequence length="210" mass="24016">MRINTILQKVDDLHTISVDDTVGHALSIIEDKGLLSLPVVEKRTFIGILSRQFVYESYFKEDGGSKEVFLNRQVREFMRTTVPSVHDDLLVEEAASMFFEHNKLRFIPVVNEQEEFIGIVTKKAIINRFQAIYGMHEPRLVIYIYDFKGKLAKITDIIARAGGNIKNIVQADTEVLGLQEITMRIQSNDIKKVVKSLNSHGFDVREFSDV</sequence>
<dbReference type="AlphaFoldDB" id="A0A8J8MHW7"/>
<feature type="domain" description="ACT" evidence="4">
    <location>
        <begin position="139"/>
        <end position="210"/>
    </location>
</feature>
<dbReference type="InterPro" id="IPR045865">
    <property type="entry name" value="ACT-like_dom_sf"/>
</dbReference>
<dbReference type="KEGG" id="vpy:HZI73_04155"/>
<dbReference type="InterPro" id="IPR002912">
    <property type="entry name" value="ACT_dom"/>
</dbReference>
<dbReference type="PROSITE" id="PS51671">
    <property type="entry name" value="ACT"/>
    <property type="match status" value="1"/>
</dbReference>
<dbReference type="RefSeq" id="WP_212697003.1">
    <property type="nucleotide sequence ID" value="NZ_CP058649.1"/>
</dbReference>
<evidence type="ECO:0000313" key="5">
    <source>
        <dbReference type="EMBL" id="QUI21533.1"/>
    </source>
</evidence>
<proteinExistence type="predicted"/>
<dbReference type="InterPro" id="IPR051257">
    <property type="entry name" value="Diverse_CBS-Domain"/>
</dbReference>
<organism evidence="5 6">
    <name type="scientific">Vallitalea pronyensis</name>
    <dbReference type="NCBI Taxonomy" id="1348613"/>
    <lineage>
        <taxon>Bacteria</taxon>
        <taxon>Bacillati</taxon>
        <taxon>Bacillota</taxon>
        <taxon>Clostridia</taxon>
        <taxon>Lachnospirales</taxon>
        <taxon>Vallitaleaceae</taxon>
        <taxon>Vallitalea</taxon>
    </lineage>
</organism>
<dbReference type="InterPro" id="IPR046342">
    <property type="entry name" value="CBS_dom_sf"/>
</dbReference>
<accession>A0A8J8MHW7</accession>
<evidence type="ECO:0000256" key="2">
    <source>
        <dbReference type="PROSITE-ProRule" id="PRU00703"/>
    </source>
</evidence>
<dbReference type="CDD" id="cd02205">
    <property type="entry name" value="CBS_pair_SF"/>
    <property type="match status" value="1"/>
</dbReference>
<dbReference type="EMBL" id="CP058649">
    <property type="protein sequence ID" value="QUI21533.1"/>
    <property type="molecule type" value="Genomic_DNA"/>
</dbReference>
<reference evidence="5" key="1">
    <citation type="submission" date="2020-07" db="EMBL/GenBank/DDBJ databases">
        <title>Vallitalea pronyensis genome.</title>
        <authorList>
            <person name="Postec A."/>
        </authorList>
    </citation>
    <scope>NUCLEOTIDE SEQUENCE</scope>
    <source>
        <strain evidence="5">FatNI3</strain>
    </source>
</reference>
<feature type="domain" description="CBS" evidence="3">
    <location>
        <begin position="78"/>
        <end position="138"/>
    </location>
</feature>
<protein>
    <submittedName>
        <fullName evidence="5">CBS domain-containing protein</fullName>
    </submittedName>
</protein>
<feature type="domain" description="CBS" evidence="3">
    <location>
        <begin position="7"/>
        <end position="67"/>
    </location>
</feature>
<dbReference type="Proteomes" id="UP000683246">
    <property type="component" value="Chromosome"/>
</dbReference>
<keyword evidence="6" id="KW-1185">Reference proteome</keyword>
<dbReference type="Pfam" id="PF00571">
    <property type="entry name" value="CBS"/>
    <property type="match status" value="2"/>
</dbReference>
<dbReference type="InterPro" id="IPR000644">
    <property type="entry name" value="CBS_dom"/>
</dbReference>
<dbReference type="Gene3D" id="3.10.580.10">
    <property type="entry name" value="CBS-domain"/>
    <property type="match status" value="1"/>
</dbReference>
<dbReference type="PROSITE" id="PS51371">
    <property type="entry name" value="CBS"/>
    <property type="match status" value="2"/>
</dbReference>